<organism evidence="9 10">
    <name type="scientific">Drosophila lebanonensis</name>
    <name type="common">Fruit fly</name>
    <name type="synonym">Scaptodrosophila lebanonensis</name>
    <dbReference type="NCBI Taxonomy" id="7225"/>
    <lineage>
        <taxon>Eukaryota</taxon>
        <taxon>Metazoa</taxon>
        <taxon>Ecdysozoa</taxon>
        <taxon>Arthropoda</taxon>
        <taxon>Hexapoda</taxon>
        <taxon>Insecta</taxon>
        <taxon>Pterygota</taxon>
        <taxon>Neoptera</taxon>
        <taxon>Endopterygota</taxon>
        <taxon>Diptera</taxon>
        <taxon>Brachycera</taxon>
        <taxon>Muscomorpha</taxon>
        <taxon>Ephydroidea</taxon>
        <taxon>Drosophilidae</taxon>
        <taxon>Scaptodrosophila</taxon>
    </lineage>
</organism>
<dbReference type="CDD" id="cd10145">
    <property type="entry name" value="TFIIA_gamma_N"/>
    <property type="match status" value="1"/>
</dbReference>
<gene>
    <name evidence="10" type="primary">LOC115629921</name>
</gene>
<dbReference type="InterPro" id="IPR003194">
    <property type="entry name" value="TFIIA_gsu"/>
</dbReference>
<dbReference type="SUPFAM" id="SSF50784">
    <property type="entry name" value="Transcription factor IIA (TFIIA), beta-barrel domain"/>
    <property type="match status" value="1"/>
</dbReference>
<dbReference type="InterPro" id="IPR009083">
    <property type="entry name" value="TFIIA_a-hlx"/>
</dbReference>
<keyword evidence="5 6" id="KW-0539">Nucleus</keyword>
<evidence type="ECO:0000259" key="7">
    <source>
        <dbReference type="Pfam" id="PF02268"/>
    </source>
</evidence>
<dbReference type="GO" id="GO:0005672">
    <property type="term" value="C:transcription factor TFIIA complex"/>
    <property type="evidence" value="ECO:0007669"/>
    <property type="project" value="InterPro"/>
</dbReference>
<evidence type="ECO:0000256" key="6">
    <source>
        <dbReference type="PIRNR" id="PIRNR009415"/>
    </source>
</evidence>
<keyword evidence="4 6" id="KW-0804">Transcription</keyword>
<accession>A0A6J2U125</accession>
<dbReference type="InterPro" id="IPR009088">
    <property type="entry name" value="TFIIA_b-brl"/>
</dbReference>
<dbReference type="OrthoDB" id="586585at2759"/>
<dbReference type="Gene3D" id="2.30.18.10">
    <property type="entry name" value="Transcription factor IIA (TFIIA), beta-barrel domain"/>
    <property type="match status" value="1"/>
</dbReference>
<dbReference type="FunFam" id="1.10.287.190:FF:000001">
    <property type="entry name" value="Transcription initiation factor IIA subunit 2"/>
    <property type="match status" value="1"/>
</dbReference>
<dbReference type="SUPFAM" id="SSF47396">
    <property type="entry name" value="Transcription factor IIA (TFIIA), alpha-helical domain"/>
    <property type="match status" value="1"/>
</dbReference>
<dbReference type="Proteomes" id="UP000504634">
    <property type="component" value="Unplaced"/>
</dbReference>
<comment type="similarity">
    <text evidence="2 6">Belongs to the TFIIA subunit 2 family.</text>
</comment>
<dbReference type="Pfam" id="PF02268">
    <property type="entry name" value="TFIIA_gamma_N"/>
    <property type="match status" value="1"/>
</dbReference>
<dbReference type="RefSeq" id="XP_030382386.1">
    <property type="nucleotide sequence ID" value="XM_030526526.1"/>
</dbReference>
<evidence type="ECO:0000256" key="1">
    <source>
        <dbReference type="ARBA" id="ARBA00004123"/>
    </source>
</evidence>
<dbReference type="AlphaFoldDB" id="A0A6J2U125"/>
<feature type="domain" description="Transcription initiation factor IIA gamma subunit C-terminal" evidence="8">
    <location>
        <begin position="61"/>
        <end position="101"/>
    </location>
</feature>
<evidence type="ECO:0000256" key="2">
    <source>
        <dbReference type="ARBA" id="ARBA00007675"/>
    </source>
</evidence>
<feature type="domain" description="Transcription initiation factor IIA gamma subunit N-terminal" evidence="7">
    <location>
        <begin position="3"/>
        <end position="47"/>
    </location>
</feature>
<evidence type="ECO:0000256" key="3">
    <source>
        <dbReference type="ARBA" id="ARBA00023015"/>
    </source>
</evidence>
<dbReference type="PIRSF" id="PIRSF009415">
    <property type="entry name" value="Hum_TFIIA_gamma"/>
    <property type="match status" value="1"/>
</dbReference>
<dbReference type="FunFam" id="2.30.18.10:FF:000001">
    <property type="entry name" value="Transcription initiation factor IIA subunit 2"/>
    <property type="match status" value="1"/>
</dbReference>
<evidence type="ECO:0000259" key="8">
    <source>
        <dbReference type="Pfam" id="PF02751"/>
    </source>
</evidence>
<evidence type="ECO:0000256" key="4">
    <source>
        <dbReference type="ARBA" id="ARBA00023163"/>
    </source>
</evidence>
<evidence type="ECO:0000313" key="10">
    <source>
        <dbReference type="RefSeq" id="XP_030382386.1"/>
    </source>
</evidence>
<name>A0A6J2U125_DROLE</name>
<dbReference type="PANTHER" id="PTHR10966">
    <property type="entry name" value="TRANSCRIPTION INITIATION FACTOR IIA SUBUNIT 2"/>
    <property type="match status" value="1"/>
</dbReference>
<dbReference type="GeneID" id="115629921"/>
<comment type="function">
    <text evidence="6">TFIIA is a component of the transcription machinery of RNA polymerase II and plays an important role in transcriptional activation.</text>
</comment>
<proteinExistence type="inferred from homology"/>
<dbReference type="CDD" id="cd10014">
    <property type="entry name" value="TFIIA_gamma_C"/>
    <property type="match status" value="1"/>
</dbReference>
<evidence type="ECO:0000313" key="9">
    <source>
        <dbReference type="Proteomes" id="UP000504634"/>
    </source>
</evidence>
<dbReference type="GO" id="GO:0006367">
    <property type="term" value="P:transcription initiation at RNA polymerase II promoter"/>
    <property type="evidence" value="ECO:0007669"/>
    <property type="project" value="InterPro"/>
</dbReference>
<keyword evidence="9" id="KW-1185">Reference proteome</keyword>
<protein>
    <recommendedName>
        <fullName evidence="6">Transcription initiation factor IIA subunit 2</fullName>
    </recommendedName>
</protein>
<comment type="subcellular location">
    <subcellularLocation>
        <location evidence="1 6">Nucleus</location>
    </subcellularLocation>
</comment>
<keyword evidence="3 6" id="KW-0805">Transcription regulation</keyword>
<dbReference type="InterPro" id="IPR015872">
    <property type="entry name" value="TFIIA_gsu_N"/>
</dbReference>
<sequence>MTYQLYRCSTLGITLRETLDDLLQAGEVTADLALKVMQQFDKSINTVIGQETKTRIKFKAGRLETYQFCDDVWTFVLSDVDFHMGKQVVNVDRIKIVACDGKPSKDT</sequence>
<dbReference type="Gene3D" id="1.10.287.190">
    <property type="entry name" value="Transcription factor IIA gamma subunit, alpha-helical domain"/>
    <property type="match status" value="1"/>
</dbReference>
<dbReference type="Pfam" id="PF02751">
    <property type="entry name" value="TFIIA_gamma_C"/>
    <property type="match status" value="1"/>
</dbReference>
<reference evidence="10" key="1">
    <citation type="submission" date="2025-08" db="UniProtKB">
        <authorList>
            <consortium name="RefSeq"/>
        </authorList>
    </citation>
    <scope>IDENTIFICATION</scope>
    <source>
        <strain evidence="10">11010-0011.00</strain>
        <tissue evidence="10">Whole body</tissue>
    </source>
</reference>
<evidence type="ECO:0000256" key="5">
    <source>
        <dbReference type="ARBA" id="ARBA00023242"/>
    </source>
</evidence>
<dbReference type="InterPro" id="IPR015871">
    <property type="entry name" value="TFIIA_gsu_C"/>
</dbReference>